<organism evidence="1 2">
    <name type="scientific">Phascolarctobacterium succinatutens YIT 12067</name>
    <dbReference type="NCBI Taxonomy" id="626939"/>
    <lineage>
        <taxon>Bacteria</taxon>
        <taxon>Bacillati</taxon>
        <taxon>Bacillota</taxon>
        <taxon>Negativicutes</taxon>
        <taxon>Acidaminococcales</taxon>
        <taxon>Acidaminococcaceae</taxon>
        <taxon>Phascolarctobacterium</taxon>
    </lineage>
</organism>
<comment type="caution">
    <text evidence="1">The sequence shown here is derived from an EMBL/GenBank/DDBJ whole genome shotgun (WGS) entry which is preliminary data.</text>
</comment>
<dbReference type="EMBL" id="AEVN01000068">
    <property type="protein sequence ID" value="EFY04555.1"/>
    <property type="molecule type" value="Genomic_DNA"/>
</dbReference>
<reference evidence="1 2" key="1">
    <citation type="submission" date="2011-01" db="EMBL/GenBank/DDBJ databases">
        <authorList>
            <person name="Weinstock G."/>
            <person name="Sodergren E."/>
            <person name="Clifton S."/>
            <person name="Fulton L."/>
            <person name="Fulton B."/>
            <person name="Courtney L."/>
            <person name="Fronick C."/>
            <person name="Harrison M."/>
            <person name="Strong C."/>
            <person name="Farmer C."/>
            <person name="Delahaunty K."/>
            <person name="Markovic C."/>
            <person name="Hall O."/>
            <person name="Minx P."/>
            <person name="Tomlinson C."/>
            <person name="Mitreva M."/>
            <person name="Hou S."/>
            <person name="Chen J."/>
            <person name="Wollam A."/>
            <person name="Pepin K.H."/>
            <person name="Johnson M."/>
            <person name="Bhonagiri V."/>
            <person name="Zhang X."/>
            <person name="Suruliraj S."/>
            <person name="Warren W."/>
            <person name="Chinwalla A."/>
            <person name="Mardis E.R."/>
            <person name="Wilson R.K."/>
        </authorList>
    </citation>
    <scope>NUCLEOTIDE SEQUENCE [LARGE SCALE GENOMIC DNA]</scope>
    <source>
        <strain evidence="1 2">YIT 12067</strain>
    </source>
</reference>
<protein>
    <submittedName>
        <fullName evidence="1">Uncharacterized protein</fullName>
    </submittedName>
</protein>
<dbReference type="HOGENOM" id="CLU_3255523_0_0_9"/>
<accession>E8LF21</accession>
<sequence>MLYNILEVHNRQFVTILSINKTTGDVLAPAGIFYVCKDFVCR</sequence>
<dbReference type="AlphaFoldDB" id="E8LF21"/>
<keyword evidence="2" id="KW-1185">Reference proteome</keyword>
<evidence type="ECO:0000313" key="2">
    <source>
        <dbReference type="Proteomes" id="UP000004923"/>
    </source>
</evidence>
<proteinExistence type="predicted"/>
<gene>
    <name evidence="1" type="ORF">HMPREF9443_01456</name>
</gene>
<evidence type="ECO:0000313" key="1">
    <source>
        <dbReference type="EMBL" id="EFY04555.1"/>
    </source>
</evidence>
<name>E8LF21_9FIRM</name>
<dbReference type="Proteomes" id="UP000004923">
    <property type="component" value="Unassembled WGS sequence"/>
</dbReference>